<dbReference type="PROSITE" id="PS50001">
    <property type="entry name" value="SH2"/>
    <property type="match status" value="1"/>
</dbReference>
<dbReference type="Proteomes" id="UP000192220">
    <property type="component" value="Unplaced"/>
</dbReference>
<evidence type="ECO:0000259" key="3">
    <source>
        <dbReference type="PROSITE" id="PS50001"/>
    </source>
</evidence>
<organism evidence="4 5">
    <name type="scientific">Austrofundulus limnaeus</name>
    <name type="common">Annual killifish</name>
    <dbReference type="NCBI Taxonomy" id="52670"/>
    <lineage>
        <taxon>Eukaryota</taxon>
        <taxon>Metazoa</taxon>
        <taxon>Chordata</taxon>
        <taxon>Craniata</taxon>
        <taxon>Vertebrata</taxon>
        <taxon>Euteleostomi</taxon>
        <taxon>Actinopterygii</taxon>
        <taxon>Neopterygii</taxon>
        <taxon>Teleostei</taxon>
        <taxon>Neoteleostei</taxon>
        <taxon>Acanthomorphata</taxon>
        <taxon>Ovalentaria</taxon>
        <taxon>Atherinomorphae</taxon>
        <taxon>Cyprinodontiformes</taxon>
        <taxon>Rivulidae</taxon>
        <taxon>Austrofundulus</taxon>
    </lineage>
</organism>
<dbReference type="SUPFAM" id="SSF55550">
    <property type="entry name" value="SH2 domain"/>
    <property type="match status" value="1"/>
</dbReference>
<dbReference type="STRING" id="52670.A0A2I4BZB4"/>
<dbReference type="OrthoDB" id="10013007at2759"/>
<feature type="domain" description="SH2" evidence="3">
    <location>
        <begin position="48"/>
        <end position="142"/>
    </location>
</feature>
<keyword evidence="1" id="KW-0727">SH2 domain</keyword>
<gene>
    <name evidence="5" type="primary">LOC106524014</name>
</gene>
<feature type="compositionally biased region" description="Pro residues" evidence="2">
    <location>
        <begin position="293"/>
        <end position="303"/>
    </location>
</feature>
<feature type="region of interest" description="Disordered" evidence="2">
    <location>
        <begin position="284"/>
        <end position="361"/>
    </location>
</feature>
<name>A0A2I4BZB4_AUSLI</name>
<feature type="compositionally biased region" description="Acidic residues" evidence="2">
    <location>
        <begin position="454"/>
        <end position="475"/>
    </location>
</feature>
<dbReference type="InterPro" id="IPR036860">
    <property type="entry name" value="SH2_dom_sf"/>
</dbReference>
<feature type="compositionally biased region" description="Low complexity" evidence="2">
    <location>
        <begin position="507"/>
        <end position="519"/>
    </location>
</feature>
<dbReference type="RefSeq" id="XP_013873093.1">
    <property type="nucleotide sequence ID" value="XM_014017639.1"/>
</dbReference>
<dbReference type="InParanoid" id="A0A2I4BZB4"/>
<evidence type="ECO:0000256" key="1">
    <source>
        <dbReference type="PROSITE-ProRule" id="PRU00191"/>
    </source>
</evidence>
<reference evidence="5" key="1">
    <citation type="submission" date="2025-08" db="UniProtKB">
        <authorList>
            <consortium name="RefSeq"/>
        </authorList>
    </citation>
    <scope>IDENTIFICATION</scope>
    <source>
        <strain evidence="5">Quisiro</strain>
        <tissue evidence="5">Liver</tissue>
    </source>
</reference>
<dbReference type="KEGG" id="alim:106524014"/>
<evidence type="ECO:0000313" key="4">
    <source>
        <dbReference type="Proteomes" id="UP000192220"/>
    </source>
</evidence>
<feature type="compositionally biased region" description="Low complexity" evidence="2">
    <location>
        <begin position="404"/>
        <end position="443"/>
    </location>
</feature>
<accession>A0A2I4BZB4</accession>
<feature type="compositionally biased region" description="Polar residues" evidence="2">
    <location>
        <begin position="381"/>
        <end position="393"/>
    </location>
</feature>
<dbReference type="SMART" id="SM00252">
    <property type="entry name" value="SH2"/>
    <property type="match status" value="1"/>
</dbReference>
<sequence>MAQQAEPLYDFPEPAKPCQRKLLCPQRGRGSLRSISVLDRLLLTVPVWLQLSINPATALHILQREPPGTFLVRQSRTSKRKVLCVRLADDSVPSFVQQFGIREEQSTLSLETSAISFPDLPRLTSFYCVSRDVLPFPLELPEAIAKAASHKELESISHMGIEFWSSHLNVRGPRDAPKPKKAEEKKPDVAASVSPPPLPDSPPHLDSNNDPPAAPEPDAHNKTPDPNPTLFHEFCPITTRSPSELDCGAGQGALCFVNPLFLQSQNALCRRRMFKRSLKVRVSTETLTQLSPPLAPPPPPPLLPKTKGRCKAQRRGEGAPADASRTQNPSGTPHFLFEMKEEEHEDSDTDQSKAGVKEVSAQFPAIKEHLLDEYMTPPVNHPTSLSPYHSPSVSPIAPPLFPKSSPVLPSLDSLSPYQSPSISPKAPSSPNRSPSISPSLSSPHTELVCSTPEREEEEEEEELPERNQDDDEDLNKEESMELQMSAASLEDVESCSLNGNVEEAAETSEQTAEASSEQT</sequence>
<evidence type="ECO:0000256" key="2">
    <source>
        <dbReference type="SAM" id="MobiDB-lite"/>
    </source>
</evidence>
<dbReference type="GeneID" id="106524014"/>
<feature type="region of interest" description="Disordered" evidence="2">
    <location>
        <begin position="169"/>
        <end position="234"/>
    </location>
</feature>
<proteinExistence type="predicted"/>
<evidence type="ECO:0000313" key="5">
    <source>
        <dbReference type="RefSeq" id="XP_013873093.1"/>
    </source>
</evidence>
<feature type="region of interest" description="Disordered" evidence="2">
    <location>
        <begin position="374"/>
        <end position="519"/>
    </location>
</feature>
<dbReference type="InterPro" id="IPR000980">
    <property type="entry name" value="SH2"/>
</dbReference>
<feature type="compositionally biased region" description="Basic and acidic residues" evidence="2">
    <location>
        <begin position="172"/>
        <end position="188"/>
    </location>
</feature>
<dbReference type="AlphaFoldDB" id="A0A2I4BZB4"/>
<dbReference type="Pfam" id="PF00017">
    <property type="entry name" value="SH2"/>
    <property type="match status" value="1"/>
</dbReference>
<keyword evidence="4" id="KW-1185">Reference proteome</keyword>
<protein>
    <submittedName>
        <fullName evidence="5">Wiskott-Aldrich syndrome protein homolog 1</fullName>
    </submittedName>
</protein>
<dbReference type="Gene3D" id="3.30.505.10">
    <property type="entry name" value="SH2 domain"/>
    <property type="match status" value="1"/>
</dbReference>